<protein>
    <submittedName>
        <fullName evidence="2">Uncharacterized protein</fullName>
    </submittedName>
</protein>
<dbReference type="RefSeq" id="WP_229794137.1">
    <property type="nucleotide sequence ID" value="NZ_BMXA01000001.1"/>
</dbReference>
<accession>A0A918RKC1</accession>
<feature type="chain" id="PRO_5037702812" evidence="1">
    <location>
        <begin position="25"/>
        <end position="251"/>
    </location>
</feature>
<gene>
    <name evidence="2" type="ORF">GCM10008090_09900</name>
</gene>
<proteinExistence type="predicted"/>
<feature type="signal peptide" evidence="1">
    <location>
        <begin position="1"/>
        <end position="24"/>
    </location>
</feature>
<organism evidence="2 3">
    <name type="scientific">Arenicella chitinivorans</name>
    <dbReference type="NCBI Taxonomy" id="1329800"/>
    <lineage>
        <taxon>Bacteria</taxon>
        <taxon>Pseudomonadati</taxon>
        <taxon>Pseudomonadota</taxon>
        <taxon>Gammaproteobacteria</taxon>
        <taxon>Arenicellales</taxon>
        <taxon>Arenicellaceae</taxon>
        <taxon>Arenicella</taxon>
    </lineage>
</organism>
<evidence type="ECO:0000256" key="1">
    <source>
        <dbReference type="SAM" id="SignalP"/>
    </source>
</evidence>
<keyword evidence="1" id="KW-0732">Signal</keyword>
<reference evidence="2" key="2">
    <citation type="submission" date="2020-09" db="EMBL/GenBank/DDBJ databases">
        <authorList>
            <person name="Sun Q."/>
            <person name="Kim S."/>
        </authorList>
    </citation>
    <scope>NUCLEOTIDE SEQUENCE</scope>
    <source>
        <strain evidence="2">KCTC 12711</strain>
    </source>
</reference>
<reference evidence="2" key="1">
    <citation type="journal article" date="2014" name="Int. J. Syst. Evol. Microbiol.">
        <title>Complete genome sequence of Corynebacterium casei LMG S-19264T (=DSM 44701T), isolated from a smear-ripened cheese.</title>
        <authorList>
            <consortium name="US DOE Joint Genome Institute (JGI-PGF)"/>
            <person name="Walter F."/>
            <person name="Albersmeier A."/>
            <person name="Kalinowski J."/>
            <person name="Ruckert C."/>
        </authorList>
    </citation>
    <scope>NUCLEOTIDE SEQUENCE</scope>
    <source>
        <strain evidence="2">KCTC 12711</strain>
    </source>
</reference>
<evidence type="ECO:0000313" key="2">
    <source>
        <dbReference type="EMBL" id="GHA02545.1"/>
    </source>
</evidence>
<name>A0A918RKC1_9GAMM</name>
<dbReference type="EMBL" id="BMXA01000001">
    <property type="protein sequence ID" value="GHA02545.1"/>
    <property type="molecule type" value="Genomic_DNA"/>
</dbReference>
<dbReference type="Pfam" id="PF16138">
    <property type="entry name" value="DUF4846"/>
    <property type="match status" value="2"/>
</dbReference>
<comment type="caution">
    <text evidence="2">The sequence shown here is derived from an EMBL/GenBank/DDBJ whole genome shotgun (WGS) entry which is preliminary data.</text>
</comment>
<dbReference type="InterPro" id="IPR032315">
    <property type="entry name" value="DUF4846"/>
</dbReference>
<sequence length="251" mass="28255">MFSLKHTLVLLLFWFCANPMTSHAAKRIGDISPPDGYTRTENAAQSYQAFLRGLPLKQTKQVALWTGAFLPEDYYDSVAVLDLPLLFDADLEQCADFSMRLWADYLNSVNALDQLALYDYHGNPRPFANADKDFTAYLRWHMAYSNSYSIKAGAEKVRSLSELRAGDMFVQNNSGGIGHVSVVVDQATSLLGEHAYLVGYSYMPAQQFHIEDASNRDGLGAWFTAEGYKQYAQTVFGHFGAPEVMRFQTRR</sequence>
<dbReference type="AlphaFoldDB" id="A0A918RKC1"/>
<keyword evidence="3" id="KW-1185">Reference proteome</keyword>
<evidence type="ECO:0000313" key="3">
    <source>
        <dbReference type="Proteomes" id="UP000614811"/>
    </source>
</evidence>
<dbReference type="Proteomes" id="UP000614811">
    <property type="component" value="Unassembled WGS sequence"/>
</dbReference>